<dbReference type="InterPro" id="IPR012967">
    <property type="entry name" value="COMT_dimerisation"/>
</dbReference>
<dbReference type="PROSITE" id="PS51683">
    <property type="entry name" value="SAM_OMT_II"/>
    <property type="match status" value="1"/>
</dbReference>
<dbReference type="InterPro" id="IPR036388">
    <property type="entry name" value="WH-like_DNA-bd_sf"/>
</dbReference>
<dbReference type="GO" id="GO:0032259">
    <property type="term" value="P:methylation"/>
    <property type="evidence" value="ECO:0007669"/>
    <property type="project" value="UniProtKB-KW"/>
</dbReference>
<evidence type="ECO:0000256" key="1">
    <source>
        <dbReference type="ARBA" id="ARBA00022603"/>
    </source>
</evidence>
<dbReference type="GO" id="GO:0046983">
    <property type="term" value="F:protein dimerization activity"/>
    <property type="evidence" value="ECO:0007669"/>
    <property type="project" value="InterPro"/>
</dbReference>
<dbReference type="SUPFAM" id="SSF46785">
    <property type="entry name" value="Winged helix' DNA-binding domain"/>
    <property type="match status" value="1"/>
</dbReference>
<dbReference type="GO" id="GO:0008171">
    <property type="term" value="F:O-methyltransferase activity"/>
    <property type="evidence" value="ECO:0007669"/>
    <property type="project" value="InterPro"/>
</dbReference>
<dbReference type="Proteomes" id="UP000242715">
    <property type="component" value="Unassembled WGS sequence"/>
</dbReference>
<dbReference type="InterPro" id="IPR016461">
    <property type="entry name" value="COMT-like"/>
</dbReference>
<feature type="active site" description="Proton acceptor" evidence="4">
    <location>
        <position position="240"/>
    </location>
</feature>
<evidence type="ECO:0000256" key="3">
    <source>
        <dbReference type="ARBA" id="ARBA00022691"/>
    </source>
</evidence>
<evidence type="ECO:0000256" key="2">
    <source>
        <dbReference type="ARBA" id="ARBA00022679"/>
    </source>
</evidence>
<accession>A0A2Z6NN13</accession>
<evidence type="ECO:0000259" key="5">
    <source>
        <dbReference type="Pfam" id="PF00891"/>
    </source>
</evidence>
<name>A0A2Z6NN13_TRISU</name>
<keyword evidence="3" id="KW-0949">S-adenosyl-L-methionine</keyword>
<proteinExistence type="predicted"/>
<dbReference type="GO" id="GO:0008757">
    <property type="term" value="F:S-adenosylmethionine-dependent methyltransferase activity"/>
    <property type="evidence" value="ECO:0007669"/>
    <property type="project" value="UniProtKB-ARBA"/>
</dbReference>
<dbReference type="PANTHER" id="PTHR11746">
    <property type="entry name" value="O-METHYLTRANSFERASE"/>
    <property type="match status" value="1"/>
</dbReference>
<dbReference type="EMBL" id="DF973696">
    <property type="protein sequence ID" value="GAU37950.1"/>
    <property type="molecule type" value="Genomic_DNA"/>
</dbReference>
<dbReference type="Pfam" id="PF00891">
    <property type="entry name" value="Methyltransf_2"/>
    <property type="match status" value="1"/>
</dbReference>
<feature type="domain" description="O-methyltransferase C-terminal" evidence="5">
    <location>
        <begin position="107"/>
        <end position="317"/>
    </location>
</feature>
<dbReference type="AlphaFoldDB" id="A0A2Z6NN13"/>
<dbReference type="InterPro" id="IPR001077">
    <property type="entry name" value="COMT_C"/>
</dbReference>
<dbReference type="PIRSF" id="PIRSF005739">
    <property type="entry name" value="O-mtase"/>
    <property type="match status" value="1"/>
</dbReference>
<protein>
    <recommendedName>
        <fullName evidence="9">O-methyltransferase domain-containing protein</fullName>
    </recommendedName>
</protein>
<evidence type="ECO:0000313" key="8">
    <source>
        <dbReference type="Proteomes" id="UP000242715"/>
    </source>
</evidence>
<reference evidence="8" key="1">
    <citation type="journal article" date="2017" name="Front. Plant Sci.">
        <title>Climate Clever Clovers: New Paradigm to Reduce the Environmental Footprint of Ruminants by Breeding Low Methanogenic Forages Utilizing Haplotype Variation.</title>
        <authorList>
            <person name="Kaur P."/>
            <person name="Appels R."/>
            <person name="Bayer P.E."/>
            <person name="Keeble-Gagnere G."/>
            <person name="Wang J."/>
            <person name="Hirakawa H."/>
            <person name="Shirasawa K."/>
            <person name="Vercoe P."/>
            <person name="Stefanova K."/>
            <person name="Durmic Z."/>
            <person name="Nichols P."/>
            <person name="Revell C."/>
            <person name="Isobe S.N."/>
            <person name="Edwards D."/>
            <person name="Erskine W."/>
        </authorList>
    </citation>
    <scope>NUCLEOTIDE SEQUENCE [LARGE SCALE GENOMIC DNA]</scope>
    <source>
        <strain evidence="8">cv. Daliak</strain>
    </source>
</reference>
<dbReference type="FunFam" id="3.40.50.150:FF:000206">
    <property type="entry name" value="O-methyltransferase ZRP4"/>
    <property type="match status" value="1"/>
</dbReference>
<dbReference type="OrthoDB" id="2410195at2759"/>
<dbReference type="Gene3D" id="1.10.10.10">
    <property type="entry name" value="Winged helix-like DNA-binding domain superfamily/Winged helix DNA-binding domain"/>
    <property type="match status" value="1"/>
</dbReference>
<sequence>MALKSAVELGVIDVIHKHGKPMTLSELVSSLKLHPSKVSVFYRFLRLLTHNGFFAKTTVLKAKEDEEVEEETTYALTPPSMLLINGESPCFTTLFNVILHPSAMDMWHSSKKWFGEEKELGLYESATGETFFDFLNKDSETYILSMFQGFMAADSQMMKFALKDCNHVFEGLESLVDVAGGTGVVSKLILEAFPNIKCTVLDQPQVVANLSGTQNLNFVCGDMFKFIPPADAVLLKWVLHDWNDELCLKILKNCKEAISGKGKKGKIIIIDISIDETSEDRELTELQLHFDLVMMTLHNGKERNKKEWIKLIYDAGFTNYNITPICGFKSLIEVYP</sequence>
<evidence type="ECO:0000256" key="4">
    <source>
        <dbReference type="PIRSR" id="PIRSR005739-1"/>
    </source>
</evidence>
<dbReference type="Pfam" id="PF08100">
    <property type="entry name" value="Dimerisation"/>
    <property type="match status" value="1"/>
</dbReference>
<gene>
    <name evidence="7" type="ORF">TSUD_269650</name>
</gene>
<dbReference type="InterPro" id="IPR029063">
    <property type="entry name" value="SAM-dependent_MTases_sf"/>
</dbReference>
<keyword evidence="1" id="KW-0489">Methyltransferase</keyword>
<feature type="domain" description="O-methyltransferase dimerisation" evidence="6">
    <location>
        <begin position="1"/>
        <end position="84"/>
    </location>
</feature>
<dbReference type="SUPFAM" id="SSF53335">
    <property type="entry name" value="S-adenosyl-L-methionine-dependent methyltransferases"/>
    <property type="match status" value="1"/>
</dbReference>
<evidence type="ECO:0000313" key="7">
    <source>
        <dbReference type="EMBL" id="GAU37950.1"/>
    </source>
</evidence>
<evidence type="ECO:0008006" key="9">
    <source>
        <dbReference type="Google" id="ProtNLM"/>
    </source>
</evidence>
<evidence type="ECO:0000259" key="6">
    <source>
        <dbReference type="Pfam" id="PF08100"/>
    </source>
</evidence>
<keyword evidence="2" id="KW-0808">Transferase</keyword>
<keyword evidence="8" id="KW-1185">Reference proteome</keyword>
<dbReference type="Gene3D" id="3.40.50.150">
    <property type="entry name" value="Vaccinia Virus protein VP39"/>
    <property type="match status" value="1"/>
</dbReference>
<dbReference type="InterPro" id="IPR036390">
    <property type="entry name" value="WH_DNA-bd_sf"/>
</dbReference>
<organism evidence="7 8">
    <name type="scientific">Trifolium subterraneum</name>
    <name type="common">Subterranean clover</name>
    <dbReference type="NCBI Taxonomy" id="3900"/>
    <lineage>
        <taxon>Eukaryota</taxon>
        <taxon>Viridiplantae</taxon>
        <taxon>Streptophyta</taxon>
        <taxon>Embryophyta</taxon>
        <taxon>Tracheophyta</taxon>
        <taxon>Spermatophyta</taxon>
        <taxon>Magnoliopsida</taxon>
        <taxon>eudicotyledons</taxon>
        <taxon>Gunneridae</taxon>
        <taxon>Pentapetalae</taxon>
        <taxon>rosids</taxon>
        <taxon>fabids</taxon>
        <taxon>Fabales</taxon>
        <taxon>Fabaceae</taxon>
        <taxon>Papilionoideae</taxon>
        <taxon>50 kb inversion clade</taxon>
        <taxon>NPAAA clade</taxon>
        <taxon>Hologalegina</taxon>
        <taxon>IRL clade</taxon>
        <taxon>Trifolieae</taxon>
        <taxon>Trifolium</taxon>
    </lineage>
</organism>